<protein>
    <submittedName>
        <fullName evidence="1 2">Uncharacterized protein</fullName>
    </submittedName>
</protein>
<evidence type="ECO:0000313" key="2">
    <source>
        <dbReference type="EnsemblFungi" id="EJT78409"/>
    </source>
</evidence>
<proteinExistence type="predicted"/>
<dbReference type="EMBL" id="GL385396">
    <property type="protein sequence ID" value="EJT78409.1"/>
    <property type="molecule type" value="Genomic_DNA"/>
</dbReference>
<dbReference type="RefSeq" id="XP_009219554.1">
    <property type="nucleotide sequence ID" value="XM_009221290.1"/>
</dbReference>
<keyword evidence="3" id="KW-1185">Reference proteome</keyword>
<reference evidence="2" key="4">
    <citation type="journal article" date="2015" name="G3 (Bethesda)">
        <title>Genome sequences of three phytopathogenic species of the Magnaporthaceae family of fungi.</title>
        <authorList>
            <person name="Okagaki L.H."/>
            <person name="Nunes C.C."/>
            <person name="Sailsbery J."/>
            <person name="Clay B."/>
            <person name="Brown D."/>
            <person name="John T."/>
            <person name="Oh Y."/>
            <person name="Young N."/>
            <person name="Fitzgerald M."/>
            <person name="Haas B.J."/>
            <person name="Zeng Q."/>
            <person name="Young S."/>
            <person name="Adiconis X."/>
            <person name="Fan L."/>
            <person name="Levin J.Z."/>
            <person name="Mitchell T.K."/>
            <person name="Okubara P.A."/>
            <person name="Farman M.L."/>
            <person name="Kohn L.M."/>
            <person name="Birren B."/>
            <person name="Ma L.-J."/>
            <person name="Dean R.A."/>
        </authorList>
    </citation>
    <scope>NUCLEOTIDE SEQUENCE</scope>
    <source>
        <strain evidence="2">R3-111a-1</strain>
    </source>
</reference>
<reference evidence="3" key="1">
    <citation type="submission" date="2010-07" db="EMBL/GenBank/DDBJ databases">
        <title>The genome sequence of Gaeumannomyces graminis var. tritici strain R3-111a-1.</title>
        <authorList>
            <consortium name="The Broad Institute Genome Sequencing Platform"/>
            <person name="Ma L.-J."/>
            <person name="Dead R."/>
            <person name="Young S."/>
            <person name="Zeng Q."/>
            <person name="Koehrsen M."/>
            <person name="Alvarado L."/>
            <person name="Berlin A."/>
            <person name="Chapman S.B."/>
            <person name="Chen Z."/>
            <person name="Freedman E."/>
            <person name="Gellesch M."/>
            <person name="Goldberg J."/>
            <person name="Griggs A."/>
            <person name="Gujja S."/>
            <person name="Heilman E.R."/>
            <person name="Heiman D."/>
            <person name="Hepburn T."/>
            <person name="Howarth C."/>
            <person name="Jen D."/>
            <person name="Larson L."/>
            <person name="Mehta T."/>
            <person name="Neiman D."/>
            <person name="Pearson M."/>
            <person name="Roberts A."/>
            <person name="Saif S."/>
            <person name="Shea T."/>
            <person name="Shenoy N."/>
            <person name="Sisk P."/>
            <person name="Stolte C."/>
            <person name="Sykes S."/>
            <person name="Walk T."/>
            <person name="White J."/>
            <person name="Yandava C."/>
            <person name="Haas B."/>
            <person name="Nusbaum C."/>
            <person name="Birren B."/>
        </authorList>
    </citation>
    <scope>NUCLEOTIDE SEQUENCE [LARGE SCALE GENOMIC DNA]</scope>
    <source>
        <strain evidence="3">R3-111a-1</strain>
    </source>
</reference>
<dbReference type="GeneID" id="20343968"/>
<dbReference type="EnsemblFungi" id="EJT78409">
    <property type="protein sequence ID" value="EJT78409"/>
    <property type="gene ID" value="GGTG_03510"/>
</dbReference>
<dbReference type="AlphaFoldDB" id="J3NQF3"/>
<reference evidence="2" key="5">
    <citation type="submission" date="2018-04" db="UniProtKB">
        <authorList>
            <consortium name="EnsemblFungi"/>
        </authorList>
    </citation>
    <scope>IDENTIFICATION</scope>
    <source>
        <strain evidence="2">R3-111a-1</strain>
    </source>
</reference>
<reference evidence="1" key="2">
    <citation type="submission" date="2010-07" db="EMBL/GenBank/DDBJ databases">
        <authorList>
            <consortium name="The Broad Institute Genome Sequencing Platform"/>
            <consortium name="Broad Institute Genome Sequencing Center for Infectious Disease"/>
            <person name="Ma L.-J."/>
            <person name="Dead R."/>
            <person name="Young S."/>
            <person name="Zeng Q."/>
            <person name="Koehrsen M."/>
            <person name="Alvarado L."/>
            <person name="Berlin A."/>
            <person name="Chapman S.B."/>
            <person name="Chen Z."/>
            <person name="Freedman E."/>
            <person name="Gellesch M."/>
            <person name="Goldberg J."/>
            <person name="Griggs A."/>
            <person name="Gujja S."/>
            <person name="Heilman E.R."/>
            <person name="Heiman D."/>
            <person name="Hepburn T."/>
            <person name="Howarth C."/>
            <person name="Jen D."/>
            <person name="Larson L."/>
            <person name="Mehta T."/>
            <person name="Neiman D."/>
            <person name="Pearson M."/>
            <person name="Roberts A."/>
            <person name="Saif S."/>
            <person name="Shea T."/>
            <person name="Shenoy N."/>
            <person name="Sisk P."/>
            <person name="Stolte C."/>
            <person name="Sykes S."/>
            <person name="Walk T."/>
            <person name="White J."/>
            <person name="Yandava C."/>
            <person name="Haas B."/>
            <person name="Nusbaum C."/>
            <person name="Birren B."/>
        </authorList>
    </citation>
    <scope>NUCLEOTIDE SEQUENCE</scope>
    <source>
        <strain evidence="1">R3-111a-1</strain>
    </source>
</reference>
<accession>J3NQF3</accession>
<evidence type="ECO:0000313" key="1">
    <source>
        <dbReference type="EMBL" id="EJT78409.1"/>
    </source>
</evidence>
<sequence>MDVAQDKVLDTKEIAFTRRLIVLEGVGMWGCCHSEHPILVMEPLGISNAVAPATLTFPMRYAIRIMGSRRAGGGPGDQLLPASLSALTPEAAVER</sequence>
<organism evidence="1">
    <name type="scientific">Gaeumannomyces tritici (strain R3-111a-1)</name>
    <name type="common">Wheat and barley take-all root rot fungus</name>
    <name type="synonym">Gaeumannomyces graminis var. tritici</name>
    <dbReference type="NCBI Taxonomy" id="644352"/>
    <lineage>
        <taxon>Eukaryota</taxon>
        <taxon>Fungi</taxon>
        <taxon>Dikarya</taxon>
        <taxon>Ascomycota</taxon>
        <taxon>Pezizomycotina</taxon>
        <taxon>Sordariomycetes</taxon>
        <taxon>Sordariomycetidae</taxon>
        <taxon>Magnaporthales</taxon>
        <taxon>Magnaporthaceae</taxon>
        <taxon>Gaeumannomyces</taxon>
    </lineage>
</organism>
<dbReference type="HOGENOM" id="CLU_2372922_0_0_1"/>
<reference evidence="1" key="3">
    <citation type="submission" date="2010-09" db="EMBL/GenBank/DDBJ databases">
        <title>Annotation of Gaeumannomyces graminis var. tritici R3-111a-1.</title>
        <authorList>
            <consortium name="The Broad Institute Genome Sequencing Platform"/>
            <person name="Ma L.-J."/>
            <person name="Dead R."/>
            <person name="Young S.K."/>
            <person name="Zeng Q."/>
            <person name="Gargeya S."/>
            <person name="Fitzgerald M."/>
            <person name="Haas B."/>
            <person name="Abouelleil A."/>
            <person name="Alvarado L."/>
            <person name="Arachchi H.M."/>
            <person name="Berlin A."/>
            <person name="Brown A."/>
            <person name="Chapman S.B."/>
            <person name="Chen Z."/>
            <person name="Dunbar C."/>
            <person name="Freedman E."/>
            <person name="Gearin G."/>
            <person name="Gellesch M."/>
            <person name="Goldberg J."/>
            <person name="Griggs A."/>
            <person name="Gujja S."/>
            <person name="Heiman D."/>
            <person name="Howarth C."/>
            <person name="Larson L."/>
            <person name="Lui A."/>
            <person name="MacDonald P.J.P."/>
            <person name="Mehta T."/>
            <person name="Montmayeur A."/>
            <person name="Murphy C."/>
            <person name="Neiman D."/>
            <person name="Pearson M."/>
            <person name="Priest M."/>
            <person name="Roberts A."/>
            <person name="Saif S."/>
            <person name="Shea T."/>
            <person name="Shenoy N."/>
            <person name="Sisk P."/>
            <person name="Stolte C."/>
            <person name="Sykes S."/>
            <person name="Yandava C."/>
            <person name="Wortman J."/>
            <person name="Nusbaum C."/>
            <person name="Birren B."/>
        </authorList>
    </citation>
    <scope>NUCLEOTIDE SEQUENCE</scope>
    <source>
        <strain evidence="1">R3-111a-1</strain>
    </source>
</reference>
<evidence type="ECO:0000313" key="3">
    <source>
        <dbReference type="Proteomes" id="UP000006039"/>
    </source>
</evidence>
<gene>
    <name evidence="2" type="primary">20343968</name>
    <name evidence="1" type="ORF">GGTG_03510</name>
</gene>
<dbReference type="Proteomes" id="UP000006039">
    <property type="component" value="Unassembled WGS sequence"/>
</dbReference>
<dbReference type="VEuPathDB" id="FungiDB:GGTG_03510"/>
<name>J3NQF3_GAET3</name>